<dbReference type="Pfam" id="PF13416">
    <property type="entry name" value="SBP_bac_8"/>
    <property type="match status" value="1"/>
</dbReference>
<dbReference type="GO" id="GO:1901982">
    <property type="term" value="F:maltose binding"/>
    <property type="evidence" value="ECO:0007669"/>
    <property type="project" value="TreeGrafter"/>
</dbReference>
<evidence type="ECO:0000256" key="4">
    <source>
        <dbReference type="SAM" id="SignalP"/>
    </source>
</evidence>
<comment type="similarity">
    <text evidence="1">Belongs to the bacterial solute-binding protein 1 family.</text>
</comment>
<dbReference type="EMBL" id="NFCF01000020">
    <property type="protein sequence ID" value="OTW55672.1"/>
    <property type="molecule type" value="Genomic_DNA"/>
</dbReference>
<dbReference type="PROSITE" id="PS51257">
    <property type="entry name" value="PROKAR_LIPOPROTEIN"/>
    <property type="match status" value="1"/>
</dbReference>
<dbReference type="GO" id="GO:0042956">
    <property type="term" value="P:maltodextrin transmembrane transport"/>
    <property type="evidence" value="ECO:0007669"/>
    <property type="project" value="TreeGrafter"/>
</dbReference>
<dbReference type="GO" id="GO:0055052">
    <property type="term" value="C:ATP-binding cassette (ABC) transporter complex, substrate-binding subunit-containing"/>
    <property type="evidence" value="ECO:0007669"/>
    <property type="project" value="TreeGrafter"/>
</dbReference>
<accession>A0A242WGP1</accession>
<dbReference type="PANTHER" id="PTHR30061:SF50">
    <property type="entry name" value="MALTOSE_MALTODEXTRIN-BINDING PERIPLASMIC PROTEIN"/>
    <property type="match status" value="1"/>
</dbReference>
<proteinExistence type="inferred from homology"/>
<dbReference type="Proteomes" id="UP000195152">
    <property type="component" value="Unassembled WGS sequence"/>
</dbReference>
<sequence length="428" mass="46878">MRFWKPATTMLLSSMLVLAAGCSDNDKSQGSSSNPDDLKGRTITVGSWKGTEAEITAWDKLLKDFEKDTGIKVKKKVYNDYATQLQTDLIGNTAPDVFYVDALITPELSKLGALEPIDDYIGATQDFNKNDFFKPAYNAFTGEDGKQYGLPKDFSTLGLFYNKDLLSKAGFTPNDIPTEAEKFPAFLKKLQDKLPKGVTAGILTPELTRHMFILQANGTDITNDKGDAVLSQDEQISALQPLVDAYKAGLIKRSADLGQEWSGDSFGAEKAAIMIDGNWAITHLKQNFPDVKFGTKEVPTINGTQGSMMFTVSYSINANSKEKSAAWEFVKYASGKTGMKTWAEGAGTLPSRQSVSNELKLNDNELLAPFVAAGSYATPWQKGDTLSIVLREYNNFLPSALKGDMSLKKAMKKAEVAANKDIKTQLDR</sequence>
<gene>
    <name evidence="5" type="ORF">BK699_00650</name>
</gene>
<dbReference type="GO" id="GO:0015768">
    <property type="term" value="P:maltose transport"/>
    <property type="evidence" value="ECO:0007669"/>
    <property type="project" value="TreeGrafter"/>
</dbReference>
<dbReference type="CDD" id="cd14748">
    <property type="entry name" value="PBP2_UgpB"/>
    <property type="match status" value="1"/>
</dbReference>
<feature type="chain" id="PRO_5011300441" evidence="4">
    <location>
        <begin position="20"/>
        <end position="428"/>
    </location>
</feature>
<feature type="signal peptide" evidence="4">
    <location>
        <begin position="1"/>
        <end position="19"/>
    </location>
</feature>
<reference evidence="5 6" key="1">
    <citation type="submission" date="2016-10" db="EMBL/GenBank/DDBJ databases">
        <title>Comparative genomics of Bacillus thuringiensis reveals a path to pathogens against multiple invertebrate hosts.</title>
        <authorList>
            <person name="Zheng J."/>
            <person name="Gao Q."/>
            <person name="Liu H."/>
            <person name="Peng D."/>
            <person name="Ruan L."/>
            <person name="Sun M."/>
        </authorList>
    </citation>
    <scope>NUCLEOTIDE SEQUENCE [LARGE SCALE GENOMIC DNA]</scope>
    <source>
        <strain evidence="5">BGSC 4AC1</strain>
    </source>
</reference>
<evidence type="ECO:0000256" key="3">
    <source>
        <dbReference type="ARBA" id="ARBA00022729"/>
    </source>
</evidence>
<keyword evidence="2" id="KW-0813">Transport</keyword>
<dbReference type="PANTHER" id="PTHR30061">
    <property type="entry name" value="MALTOSE-BINDING PERIPLASMIC PROTEIN"/>
    <property type="match status" value="1"/>
</dbReference>
<organism evidence="5 6">
    <name type="scientific">Bacillus thuringiensis serovar mexicanensis</name>
    <dbReference type="NCBI Taxonomy" id="180868"/>
    <lineage>
        <taxon>Bacteria</taxon>
        <taxon>Bacillati</taxon>
        <taxon>Bacillota</taxon>
        <taxon>Bacilli</taxon>
        <taxon>Bacillales</taxon>
        <taxon>Bacillaceae</taxon>
        <taxon>Bacillus</taxon>
        <taxon>Bacillus cereus group</taxon>
    </lineage>
</organism>
<evidence type="ECO:0000256" key="2">
    <source>
        <dbReference type="ARBA" id="ARBA00022448"/>
    </source>
</evidence>
<keyword evidence="3 4" id="KW-0732">Signal</keyword>
<evidence type="ECO:0000313" key="6">
    <source>
        <dbReference type="Proteomes" id="UP000195152"/>
    </source>
</evidence>
<evidence type="ECO:0000256" key="1">
    <source>
        <dbReference type="ARBA" id="ARBA00008520"/>
    </source>
</evidence>
<dbReference type="AlphaFoldDB" id="A0A242WGP1"/>
<dbReference type="Gene3D" id="3.40.190.10">
    <property type="entry name" value="Periplasmic binding protein-like II"/>
    <property type="match status" value="1"/>
</dbReference>
<dbReference type="RefSeq" id="WP_001213247.1">
    <property type="nucleotide sequence ID" value="NZ_NFCF01000020.1"/>
</dbReference>
<dbReference type="SUPFAM" id="SSF53850">
    <property type="entry name" value="Periplasmic binding protein-like II"/>
    <property type="match status" value="1"/>
</dbReference>
<comment type="caution">
    <text evidence="5">The sequence shown here is derived from an EMBL/GenBank/DDBJ whole genome shotgun (WGS) entry which is preliminary data.</text>
</comment>
<evidence type="ECO:0000313" key="5">
    <source>
        <dbReference type="EMBL" id="OTW55672.1"/>
    </source>
</evidence>
<protein>
    <submittedName>
        <fullName evidence="5">ABC transporter substrate-binding protein</fullName>
    </submittedName>
</protein>
<name>A0A242WGP1_BACTU</name>
<dbReference type="InterPro" id="IPR006059">
    <property type="entry name" value="SBP"/>
</dbReference>